<evidence type="ECO:0000256" key="5">
    <source>
        <dbReference type="ARBA" id="ARBA00023251"/>
    </source>
</evidence>
<evidence type="ECO:0000256" key="7">
    <source>
        <dbReference type="ARBA" id="ARBA00029660"/>
    </source>
</evidence>
<reference evidence="10 11" key="1">
    <citation type="submission" date="2023-02" db="EMBL/GenBank/DDBJ databases">
        <title>The predominant lactic acid bacteria and yeasts involved in the spontaneous fermentation of millet during the production of the traditional porridge Hausa koko in Ghana.</title>
        <authorList>
            <person name="Atter A."/>
            <person name="Diaz M."/>
        </authorList>
    </citation>
    <scope>NUCLEOTIDE SEQUENCE [LARGE SCALE GENOMIC DNA]</scope>
    <source>
        <strain evidence="10 11">FI11640</strain>
    </source>
</reference>
<dbReference type="PIRSF" id="PIRSF000452">
    <property type="entry name" value="6-N-acetyltransf"/>
    <property type="match status" value="1"/>
</dbReference>
<evidence type="ECO:0000256" key="1">
    <source>
        <dbReference type="ARBA" id="ARBA00011738"/>
    </source>
</evidence>
<dbReference type="PROSITE" id="PS51186">
    <property type="entry name" value="GNAT"/>
    <property type="match status" value="1"/>
</dbReference>
<accession>A0ABU7T2L7</accession>
<keyword evidence="4" id="KW-0808">Transferase</keyword>
<name>A0ABU7T2L7_9LACO</name>
<dbReference type="RefSeq" id="WP_331244382.1">
    <property type="nucleotide sequence ID" value="NZ_JAQSGJ010000052.1"/>
</dbReference>
<evidence type="ECO:0000256" key="4">
    <source>
        <dbReference type="ARBA" id="ARBA00022679"/>
    </source>
</evidence>
<evidence type="ECO:0000256" key="8">
    <source>
        <dbReference type="ARBA" id="ARBA00048923"/>
    </source>
</evidence>
<dbReference type="Gene3D" id="3.40.630.30">
    <property type="match status" value="1"/>
</dbReference>
<proteinExistence type="predicted"/>
<keyword evidence="6" id="KW-0012">Acyltransferase</keyword>
<evidence type="ECO:0000313" key="11">
    <source>
        <dbReference type="Proteomes" id="UP001330016"/>
    </source>
</evidence>
<dbReference type="Proteomes" id="UP001330016">
    <property type="component" value="Unassembled WGS sequence"/>
</dbReference>
<comment type="catalytic activity">
    <reaction evidence="8">
        <text>kanamycin B + acetyl-CoA = N(6')-acetylkanamycin B + CoA + H(+)</text>
        <dbReference type="Rhea" id="RHEA:16449"/>
        <dbReference type="ChEBI" id="CHEBI:15378"/>
        <dbReference type="ChEBI" id="CHEBI:57287"/>
        <dbReference type="ChEBI" id="CHEBI:57288"/>
        <dbReference type="ChEBI" id="CHEBI:58390"/>
        <dbReference type="ChEBI" id="CHEBI:58549"/>
        <dbReference type="EC" id="2.3.1.82"/>
    </reaction>
</comment>
<comment type="caution">
    <text evidence="10">The sequence shown here is derived from an EMBL/GenBank/DDBJ whole genome shotgun (WGS) entry which is preliminary data.</text>
</comment>
<evidence type="ECO:0000313" key="10">
    <source>
        <dbReference type="EMBL" id="MEE6716859.1"/>
    </source>
</evidence>
<sequence>MTIQITAVTKSNVRQVADLQHDLWPEHPLLDLIVAAQTAVRQAKSHYWLAMDGTQAVGFCEVTLRHDYVEGADTSPTGYLEGIYVLPYRRQQGIGTQLVNEAARWLRSQRVSSMGSDVAMDNTVSQEFHQALGFKEVNRLVHYLRKN</sequence>
<protein>
    <recommendedName>
        <fullName evidence="3">Aminoglycoside N(6')-acetyltransferase type 1</fullName>
        <ecNumber evidence="2">2.3.1.82</ecNumber>
    </recommendedName>
    <alternativeName>
        <fullName evidence="7">Aminoglycoside resistance protein</fullName>
    </alternativeName>
</protein>
<dbReference type="Pfam" id="PF00583">
    <property type="entry name" value="Acetyltransf_1"/>
    <property type="match status" value="1"/>
</dbReference>
<keyword evidence="11" id="KW-1185">Reference proteome</keyword>
<dbReference type="InterPro" id="IPR024170">
    <property type="entry name" value="Aminoglycoside_N6-AcTrfrase"/>
</dbReference>
<evidence type="ECO:0000256" key="2">
    <source>
        <dbReference type="ARBA" id="ARBA00012888"/>
    </source>
</evidence>
<feature type="domain" description="N-acetyltransferase" evidence="9">
    <location>
        <begin position="3"/>
        <end position="147"/>
    </location>
</feature>
<dbReference type="SUPFAM" id="SSF55729">
    <property type="entry name" value="Acyl-CoA N-acyltransferases (Nat)"/>
    <property type="match status" value="1"/>
</dbReference>
<organism evidence="10 11">
    <name type="scientific">Schleiferilactobacillus harbinensis</name>
    <dbReference type="NCBI Taxonomy" id="304207"/>
    <lineage>
        <taxon>Bacteria</taxon>
        <taxon>Bacillati</taxon>
        <taxon>Bacillota</taxon>
        <taxon>Bacilli</taxon>
        <taxon>Lactobacillales</taxon>
        <taxon>Lactobacillaceae</taxon>
        <taxon>Schleiferilactobacillus</taxon>
    </lineage>
</organism>
<comment type="subunit">
    <text evidence="1">Homodimer.</text>
</comment>
<gene>
    <name evidence="10" type="ORF">PS435_13460</name>
</gene>
<dbReference type="InterPro" id="IPR050832">
    <property type="entry name" value="Bact_Acetyltransf"/>
</dbReference>
<dbReference type="InterPro" id="IPR016181">
    <property type="entry name" value="Acyl_CoA_acyltransferase"/>
</dbReference>
<dbReference type="EC" id="2.3.1.82" evidence="2"/>
<dbReference type="EMBL" id="JAQSGK010000052">
    <property type="protein sequence ID" value="MEE6716859.1"/>
    <property type="molecule type" value="Genomic_DNA"/>
</dbReference>
<dbReference type="CDD" id="cd04301">
    <property type="entry name" value="NAT_SF"/>
    <property type="match status" value="1"/>
</dbReference>
<dbReference type="PANTHER" id="PTHR43877">
    <property type="entry name" value="AMINOALKYLPHOSPHONATE N-ACETYLTRANSFERASE-RELATED-RELATED"/>
    <property type="match status" value="1"/>
</dbReference>
<evidence type="ECO:0000256" key="3">
    <source>
        <dbReference type="ARBA" id="ARBA00017677"/>
    </source>
</evidence>
<evidence type="ECO:0000256" key="6">
    <source>
        <dbReference type="ARBA" id="ARBA00023315"/>
    </source>
</evidence>
<evidence type="ECO:0000259" key="9">
    <source>
        <dbReference type="PROSITE" id="PS51186"/>
    </source>
</evidence>
<dbReference type="InterPro" id="IPR000182">
    <property type="entry name" value="GNAT_dom"/>
</dbReference>
<keyword evidence="5" id="KW-0046">Antibiotic resistance</keyword>